<gene>
    <name evidence="3" type="ORF">FRIFI_1663</name>
</gene>
<keyword evidence="4" id="KW-1185">Reference proteome</keyword>
<proteinExistence type="predicted"/>
<dbReference type="GO" id="GO:0004175">
    <property type="term" value="F:endopeptidase activity"/>
    <property type="evidence" value="ECO:0007669"/>
    <property type="project" value="UniProtKB-ARBA"/>
</dbReference>
<feature type="transmembrane region" description="Helical" evidence="1">
    <location>
        <begin position="242"/>
        <end position="260"/>
    </location>
</feature>
<feature type="transmembrane region" description="Helical" evidence="1">
    <location>
        <begin position="163"/>
        <end position="179"/>
    </location>
</feature>
<evidence type="ECO:0000313" key="4">
    <source>
        <dbReference type="Proteomes" id="UP000245695"/>
    </source>
</evidence>
<organism evidence="3 4">
    <name type="scientific">Romboutsia hominis</name>
    <dbReference type="NCBI Taxonomy" id="1507512"/>
    <lineage>
        <taxon>Bacteria</taxon>
        <taxon>Bacillati</taxon>
        <taxon>Bacillota</taxon>
        <taxon>Clostridia</taxon>
        <taxon>Peptostreptococcales</taxon>
        <taxon>Peptostreptococcaceae</taxon>
        <taxon>Romboutsia</taxon>
    </lineage>
</organism>
<feature type="transmembrane region" description="Helical" evidence="1">
    <location>
        <begin position="86"/>
        <end position="112"/>
    </location>
</feature>
<name>A0A2P2BS81_9FIRM</name>
<protein>
    <recommendedName>
        <fullName evidence="2">CAAX prenyl protease 2/Lysostaphin resistance protein A-like domain-containing protein</fullName>
    </recommendedName>
</protein>
<evidence type="ECO:0000259" key="2">
    <source>
        <dbReference type="Pfam" id="PF02517"/>
    </source>
</evidence>
<feature type="domain" description="CAAX prenyl protease 2/Lysostaphin resistance protein A-like" evidence="2">
    <location>
        <begin position="131"/>
        <end position="218"/>
    </location>
</feature>
<keyword evidence="1" id="KW-0472">Membrane</keyword>
<dbReference type="PANTHER" id="PTHR36435">
    <property type="entry name" value="SLR1288 PROTEIN"/>
    <property type="match status" value="1"/>
</dbReference>
<keyword evidence="1" id="KW-1133">Transmembrane helix</keyword>
<feature type="transmembrane region" description="Helical" evidence="1">
    <location>
        <begin position="46"/>
        <end position="65"/>
    </location>
</feature>
<dbReference type="Pfam" id="PF02517">
    <property type="entry name" value="Rce1-like"/>
    <property type="match status" value="1"/>
</dbReference>
<feature type="transmembrane region" description="Helical" evidence="1">
    <location>
        <begin position="12"/>
        <end position="31"/>
    </location>
</feature>
<accession>A0A2P2BS81</accession>
<feature type="transmembrane region" description="Helical" evidence="1">
    <location>
        <begin position="132"/>
        <end position="151"/>
    </location>
</feature>
<evidence type="ECO:0000313" key="3">
    <source>
        <dbReference type="EMBL" id="CEI73196.1"/>
    </source>
</evidence>
<dbReference type="PANTHER" id="PTHR36435:SF1">
    <property type="entry name" value="CAAX AMINO TERMINAL PROTEASE FAMILY PROTEIN"/>
    <property type="match status" value="1"/>
</dbReference>
<dbReference type="KEGG" id="rhom:FRIFI_1663"/>
<reference evidence="3 4" key="1">
    <citation type="submission" date="2014-09" db="EMBL/GenBank/DDBJ databases">
        <authorList>
            <person name="Hornung B.V."/>
        </authorList>
    </citation>
    <scope>NUCLEOTIDE SEQUENCE [LARGE SCALE GENOMIC DNA]</scope>
    <source>
        <strain evidence="3 4">FRIFI</strain>
    </source>
</reference>
<sequence>MRRKSDIKIIDFILIQVISFLIVLTFNYKYIGILMNLSIYDDRNKVFIICTQVISIIILLLYLGISIDDIKKSYIDFKEKLDIKEIIGRYINSIMLSLGVTLLLISIAMLTYKPYENSLLTSSGDPIYTGNIIIMIVSVAIIGPILEEIIFRKVLFISISKKYNYKIGILISSILFGIGHSIDKSILASLFGGVLCILYIKYENILIPIFLHIINNSMSIVLKLPQESKINKNIDMTTSTIHMYLILGLVITTLSVYYYIRFINLNKKYIK</sequence>
<dbReference type="EMBL" id="LN650648">
    <property type="protein sequence ID" value="CEI73196.1"/>
    <property type="molecule type" value="Genomic_DNA"/>
</dbReference>
<dbReference type="InterPro" id="IPR003675">
    <property type="entry name" value="Rce1/LyrA-like_dom"/>
</dbReference>
<evidence type="ECO:0000256" key="1">
    <source>
        <dbReference type="SAM" id="Phobius"/>
    </source>
</evidence>
<dbReference type="GO" id="GO:0080120">
    <property type="term" value="P:CAAX-box protein maturation"/>
    <property type="evidence" value="ECO:0007669"/>
    <property type="project" value="UniProtKB-ARBA"/>
</dbReference>
<dbReference type="RefSeq" id="WP_092925344.1">
    <property type="nucleotide sequence ID" value="NZ_FJTZ01000012.1"/>
</dbReference>
<dbReference type="InterPro" id="IPR052710">
    <property type="entry name" value="CAAX_protease"/>
</dbReference>
<dbReference type="Proteomes" id="UP000245695">
    <property type="component" value="Chromosome 1"/>
</dbReference>
<keyword evidence="1" id="KW-0812">Transmembrane</keyword>
<dbReference type="AlphaFoldDB" id="A0A2P2BS81"/>